<proteinExistence type="inferred from homology"/>
<keyword evidence="24" id="KW-1133">Transmembrane helix</keyword>
<dbReference type="GO" id="GO:0030288">
    <property type="term" value="C:outer membrane-bounded periplasmic space"/>
    <property type="evidence" value="ECO:0007669"/>
    <property type="project" value="TreeGrafter"/>
</dbReference>
<dbReference type="GO" id="GO:0009274">
    <property type="term" value="C:peptidoglycan-based cell wall"/>
    <property type="evidence" value="ECO:0007669"/>
    <property type="project" value="UniProtKB-UniRule"/>
</dbReference>
<keyword evidence="10 22" id="KW-0328">Glycosyltransferase</keyword>
<dbReference type="GO" id="GO:0005886">
    <property type="term" value="C:plasma membrane"/>
    <property type="evidence" value="ECO:0007669"/>
    <property type="project" value="UniProtKB-SubCell"/>
</dbReference>
<dbReference type="InterPro" id="IPR001264">
    <property type="entry name" value="Glyco_trans_51"/>
</dbReference>
<dbReference type="GO" id="GO:0008955">
    <property type="term" value="F:peptidoglycan glycosyltransferase activity"/>
    <property type="evidence" value="ECO:0007669"/>
    <property type="project" value="UniProtKB-UniRule"/>
</dbReference>
<dbReference type="GO" id="GO:0008360">
    <property type="term" value="P:regulation of cell shape"/>
    <property type="evidence" value="ECO:0007669"/>
    <property type="project" value="UniProtKB-UniRule"/>
</dbReference>
<evidence type="ECO:0000256" key="3">
    <source>
        <dbReference type="ARBA" id="ARBA00004752"/>
    </source>
</evidence>
<evidence type="ECO:0000256" key="10">
    <source>
        <dbReference type="ARBA" id="ARBA00022676"/>
    </source>
</evidence>
<keyword evidence="14 22" id="KW-0573">Peptidoglycan synthesis</keyword>
<dbReference type="KEGG" id="llp:GH975_11155"/>
<evidence type="ECO:0000256" key="2">
    <source>
        <dbReference type="ARBA" id="ARBA00004236"/>
    </source>
</evidence>
<dbReference type="GO" id="GO:0009252">
    <property type="term" value="P:peptidoglycan biosynthetic process"/>
    <property type="evidence" value="ECO:0007669"/>
    <property type="project" value="UniProtKB-UniRule"/>
</dbReference>
<evidence type="ECO:0000256" key="14">
    <source>
        <dbReference type="ARBA" id="ARBA00022984"/>
    </source>
</evidence>
<evidence type="ECO:0000256" key="15">
    <source>
        <dbReference type="ARBA" id="ARBA00023136"/>
    </source>
</evidence>
<evidence type="ECO:0000256" key="23">
    <source>
        <dbReference type="PIRSR" id="PIRSR002799-1"/>
    </source>
</evidence>
<keyword evidence="12" id="KW-0378">Hydrolase</keyword>
<keyword evidence="13 22" id="KW-0133">Cell shape</keyword>
<comment type="pathway">
    <text evidence="3 22">Cell wall biogenesis; peptidoglycan biosynthesis.</text>
</comment>
<evidence type="ECO:0000256" key="9">
    <source>
        <dbReference type="ARBA" id="ARBA00022670"/>
    </source>
</evidence>
<reference evidence="28 29" key="1">
    <citation type="submission" date="2019-11" db="EMBL/GenBank/DDBJ databases">
        <authorList>
            <person name="Khan S.A."/>
            <person name="Jeon C.O."/>
            <person name="Chun B.H."/>
        </authorList>
    </citation>
    <scope>NUCLEOTIDE SEQUENCE [LARGE SCALE GENOMIC DNA]</scope>
    <source>
        <strain evidence="28 29">IMCC 1097</strain>
    </source>
</reference>
<keyword evidence="29" id="KW-1185">Reference proteome</keyword>
<dbReference type="InterPro" id="IPR001460">
    <property type="entry name" value="PCN-bd_Tpept"/>
</dbReference>
<keyword evidence="9" id="KW-0645">Protease</keyword>
<feature type="domain" description="Penicillin-binding protein transpeptidase" evidence="25">
    <location>
        <begin position="409"/>
        <end position="660"/>
    </location>
</feature>
<keyword evidence="15 24" id="KW-0472">Membrane</keyword>
<evidence type="ECO:0000256" key="8">
    <source>
        <dbReference type="ARBA" id="ARBA00022645"/>
    </source>
</evidence>
<dbReference type="SUPFAM" id="SSF53955">
    <property type="entry name" value="Lysozyme-like"/>
    <property type="match status" value="1"/>
</dbReference>
<feature type="transmembrane region" description="Helical" evidence="24">
    <location>
        <begin position="12"/>
        <end position="31"/>
    </location>
</feature>
<comment type="catalytic activity">
    <reaction evidence="21">
        <text>[GlcNAc-(1-&gt;4)-Mur2Ac(oyl-L-Ala-gamma-D-Glu-L-Lys-D-Ala-D-Ala)](n)-di-trans,octa-cis-undecaprenyl diphosphate + beta-D-GlcNAc-(1-&gt;4)-Mur2Ac(oyl-L-Ala-gamma-D-Glu-L-Lys-D-Ala-D-Ala)-di-trans,octa-cis-undecaprenyl diphosphate = [GlcNAc-(1-&gt;4)-Mur2Ac(oyl-L-Ala-gamma-D-Glu-L-Lys-D-Ala-D-Ala)](n+1)-di-trans,octa-cis-undecaprenyl diphosphate + di-trans,octa-cis-undecaprenyl diphosphate + H(+)</text>
        <dbReference type="Rhea" id="RHEA:23708"/>
        <dbReference type="Rhea" id="RHEA-COMP:9602"/>
        <dbReference type="Rhea" id="RHEA-COMP:9603"/>
        <dbReference type="ChEBI" id="CHEBI:15378"/>
        <dbReference type="ChEBI" id="CHEBI:58405"/>
        <dbReference type="ChEBI" id="CHEBI:60033"/>
        <dbReference type="ChEBI" id="CHEBI:78435"/>
        <dbReference type="EC" id="2.4.99.28"/>
    </reaction>
</comment>
<dbReference type="RefSeq" id="WP_153714592.1">
    <property type="nucleotide sequence ID" value="NZ_CP045871.1"/>
</dbReference>
<comment type="function">
    <text evidence="1 22">Cell wall formation. Synthesis of cross-linked peptidoglycan from the lipid intermediates. The enzyme has a penicillin-insensitive transglycosylase N-terminal domain (formation of linear glycan strands) and a penicillin-sensitive transpeptidase C-terminal domain (cross-linking of the peptide subunits).</text>
</comment>
<dbReference type="PANTHER" id="PTHR32282:SF11">
    <property type="entry name" value="PENICILLIN-BINDING PROTEIN 1B"/>
    <property type="match status" value="1"/>
</dbReference>
<evidence type="ECO:0000256" key="18">
    <source>
        <dbReference type="ARBA" id="ARBA00023316"/>
    </source>
</evidence>
<dbReference type="UniPathway" id="UPA00219"/>
<keyword evidence="24" id="KW-0812">Transmembrane</keyword>
<sequence length="742" mass="80197">METKQRGARLALKLALTGSVVVALWVIWLNARVTQVLDDFRWEVPAKIYARALEIYPGARLSPDQLEGELRRLGYQKSSTSGPGRYLRAGNRVQVFTRGFVFPDGAEPARRLNLTFAASTIATLEGAAIARLEPPLIGTLVPGSGEDRTLLRAADTPALLSQGLLAVEDRRFQQHLGLDVRGLARAMVTNVKAGRVVQGGSTLTQQLVKNLFLTRDKTLTRKLNEAAMALLVEWHYDKAFILQAYLNQAYLGQSGDRAIHGFSRASAYWFARPLAELAPADLAVLVGLVKGPSAFNPRRHPTRALNRRNAVLDVWLREGLLSDAEHARARTAPLGVSERPGTQQGRFPGYLRLVKQALLERYPKDVLETEGLTVLTPLDPILQDSMAASARARLAQFEKAGRGSNLQAAAVVLAAGTGEVRALLGDRAGQGIGFDRALDARRQVGSLLKPLVYLHAFEQGLNALSPVDDVPVSITTSDGVWQPKNYSGDFDGQVPLFVALSESKNLAAVTLAQRLGFAATAKTAQRAGVEVNPDLPSWVLGAHLMSPYQVAQLYALFANDGFEVPPKLIRAVLRPDGEGVDPYPTQPSARLDSRGVYQLQQVLAQVMSRGTGRFIGERLGRSVAGKSGTSNDQRDSWFAGFDAANVVAVWVGSDDNQATRLTGSSGAGLVWLDVMRTFPGAGLGFRQPAGVEVVWVDDLGRLASADCPSAQQVVVQSDRMPEPGQCSNAPSLWSRVKQIFGG</sequence>
<dbReference type="OrthoDB" id="9766909at2"/>
<dbReference type="GO" id="GO:0071555">
    <property type="term" value="P:cell wall organization"/>
    <property type="evidence" value="ECO:0007669"/>
    <property type="project" value="UniProtKB-UniRule"/>
</dbReference>
<dbReference type="GO" id="GO:0006508">
    <property type="term" value="P:proteolysis"/>
    <property type="evidence" value="ECO:0007669"/>
    <property type="project" value="UniProtKB-KW"/>
</dbReference>
<feature type="domain" description="Glycosyl transferase family 51" evidence="26">
    <location>
        <begin position="144"/>
        <end position="313"/>
    </location>
</feature>
<evidence type="ECO:0000256" key="12">
    <source>
        <dbReference type="ARBA" id="ARBA00022801"/>
    </source>
</evidence>
<dbReference type="InterPro" id="IPR011813">
    <property type="entry name" value="PBP_1b"/>
</dbReference>
<evidence type="ECO:0000256" key="22">
    <source>
        <dbReference type="PIRNR" id="PIRNR002799"/>
    </source>
</evidence>
<keyword evidence="7" id="KW-1003">Cell membrane</keyword>
<evidence type="ECO:0000256" key="17">
    <source>
        <dbReference type="ARBA" id="ARBA00023268"/>
    </source>
</evidence>
<feature type="active site" description="Acyl-ester intermediate; for transpeptidase activity" evidence="23">
    <location>
        <position position="446"/>
    </location>
</feature>
<keyword evidence="8" id="KW-0121">Carboxypeptidase</keyword>
<evidence type="ECO:0000259" key="26">
    <source>
        <dbReference type="Pfam" id="PF00912"/>
    </source>
</evidence>
<keyword evidence="18 22" id="KW-0961">Cell wall biogenesis/degradation</keyword>
<evidence type="ECO:0000256" key="21">
    <source>
        <dbReference type="ARBA" id="ARBA00049902"/>
    </source>
</evidence>
<keyword evidence="11 22" id="KW-0808">Transferase</keyword>
<evidence type="ECO:0000256" key="11">
    <source>
        <dbReference type="ARBA" id="ARBA00022679"/>
    </source>
</evidence>
<dbReference type="InterPro" id="IPR028166">
    <property type="entry name" value="UB2H"/>
</dbReference>
<evidence type="ECO:0000256" key="7">
    <source>
        <dbReference type="ARBA" id="ARBA00022475"/>
    </source>
</evidence>
<evidence type="ECO:0000256" key="19">
    <source>
        <dbReference type="ARBA" id="ARBA00032454"/>
    </source>
</evidence>
<keyword evidence="17" id="KW-0511">Multifunctional enzyme</keyword>
<protein>
    <recommendedName>
        <fullName evidence="6 22">Penicillin-binding protein 1B</fullName>
        <shortName evidence="22">PBP-1b</shortName>
        <shortName evidence="22">PBP1b</shortName>
    </recommendedName>
    <alternativeName>
        <fullName evidence="19 22">Murein polymerase</fullName>
    </alternativeName>
</protein>
<evidence type="ECO:0000256" key="5">
    <source>
        <dbReference type="ARBA" id="ARBA00007739"/>
    </source>
</evidence>
<dbReference type="Pfam" id="PF00912">
    <property type="entry name" value="Transgly"/>
    <property type="match status" value="1"/>
</dbReference>
<evidence type="ECO:0000256" key="6">
    <source>
        <dbReference type="ARBA" id="ARBA00018637"/>
    </source>
</evidence>
<feature type="domain" description="Bifunctional transglycosylase second" evidence="27">
    <location>
        <begin position="55"/>
        <end position="126"/>
    </location>
</feature>
<evidence type="ECO:0000256" key="16">
    <source>
        <dbReference type="ARBA" id="ARBA00023251"/>
    </source>
</evidence>
<evidence type="ECO:0000256" key="13">
    <source>
        <dbReference type="ARBA" id="ARBA00022960"/>
    </source>
</evidence>
<dbReference type="InterPro" id="IPR036950">
    <property type="entry name" value="PBP_transglycosylase"/>
</dbReference>
<dbReference type="InterPro" id="IPR023346">
    <property type="entry name" value="Lysozyme-like_dom_sf"/>
</dbReference>
<feature type="active site" description="Proton donor; for transglycosylase activity" evidence="23">
    <location>
        <position position="168"/>
    </location>
</feature>
<dbReference type="GO" id="GO:0009002">
    <property type="term" value="F:serine-type D-Ala-D-Ala carboxypeptidase activity"/>
    <property type="evidence" value="ECO:0007669"/>
    <property type="project" value="UniProtKB-EC"/>
</dbReference>
<evidence type="ECO:0000313" key="29">
    <source>
        <dbReference type="Proteomes" id="UP000388235"/>
    </source>
</evidence>
<gene>
    <name evidence="28" type="ORF">GH975_11155</name>
</gene>
<comment type="catalytic activity">
    <reaction evidence="20">
        <text>Preferential cleavage: (Ac)2-L-Lys-D-Ala-|-D-Ala. Also transpeptidation of peptidyl-alanyl moieties that are N-acyl substituents of D-alanine.</text>
        <dbReference type="EC" id="3.4.16.4"/>
    </reaction>
</comment>
<dbReference type="Gene3D" id="1.10.3810.10">
    <property type="entry name" value="Biosynthetic peptidoglycan transglycosylase-like"/>
    <property type="match status" value="1"/>
</dbReference>
<evidence type="ECO:0000256" key="20">
    <source>
        <dbReference type="ARBA" id="ARBA00034000"/>
    </source>
</evidence>
<evidence type="ECO:0000256" key="24">
    <source>
        <dbReference type="SAM" id="Phobius"/>
    </source>
</evidence>
<comment type="subcellular location">
    <subcellularLocation>
        <location evidence="2">Cell membrane</location>
    </subcellularLocation>
</comment>
<evidence type="ECO:0000256" key="4">
    <source>
        <dbReference type="ARBA" id="ARBA00007090"/>
    </source>
</evidence>
<dbReference type="Gene3D" id="3.30.2060.10">
    <property type="entry name" value="Penicillin-binding protein 1b domain"/>
    <property type="match status" value="1"/>
</dbReference>
<evidence type="ECO:0000259" key="25">
    <source>
        <dbReference type="Pfam" id="PF00905"/>
    </source>
</evidence>
<dbReference type="PIRSF" id="PIRSF002799">
    <property type="entry name" value="PBP_1b"/>
    <property type="match status" value="1"/>
</dbReference>
<dbReference type="Proteomes" id="UP000388235">
    <property type="component" value="Chromosome"/>
</dbReference>
<dbReference type="GO" id="GO:0046677">
    <property type="term" value="P:response to antibiotic"/>
    <property type="evidence" value="ECO:0007669"/>
    <property type="project" value="UniProtKB-KW"/>
</dbReference>
<evidence type="ECO:0000256" key="1">
    <source>
        <dbReference type="ARBA" id="ARBA00002624"/>
    </source>
</evidence>
<evidence type="ECO:0000313" key="28">
    <source>
        <dbReference type="EMBL" id="QGG81089.1"/>
    </source>
</evidence>
<dbReference type="InterPro" id="IPR050396">
    <property type="entry name" value="Glycosyltr_51/Transpeptidase"/>
</dbReference>
<dbReference type="Pfam" id="PF00905">
    <property type="entry name" value="Transpeptidase"/>
    <property type="match status" value="1"/>
</dbReference>
<keyword evidence="16" id="KW-0046">Antibiotic resistance</keyword>
<dbReference type="Pfam" id="PF14814">
    <property type="entry name" value="UB2H"/>
    <property type="match status" value="1"/>
</dbReference>
<dbReference type="Gene3D" id="3.40.710.10">
    <property type="entry name" value="DD-peptidase/beta-lactamase superfamily"/>
    <property type="match status" value="1"/>
</dbReference>
<dbReference type="GO" id="GO:0008658">
    <property type="term" value="F:penicillin binding"/>
    <property type="evidence" value="ECO:0007669"/>
    <property type="project" value="InterPro"/>
</dbReference>
<dbReference type="SUPFAM" id="SSF56601">
    <property type="entry name" value="beta-lactamase/transpeptidase-like"/>
    <property type="match status" value="1"/>
</dbReference>
<comment type="similarity">
    <text evidence="4 22">In the C-terminal section; belongs to the transpeptidase family.</text>
</comment>
<name>A0A5Q2Q8N7_9GAMM</name>
<accession>A0A5Q2Q8N7</accession>
<dbReference type="InterPro" id="IPR012338">
    <property type="entry name" value="Beta-lactam/transpept-like"/>
</dbReference>
<dbReference type="EMBL" id="CP045871">
    <property type="protein sequence ID" value="QGG81089.1"/>
    <property type="molecule type" value="Genomic_DNA"/>
</dbReference>
<evidence type="ECO:0000259" key="27">
    <source>
        <dbReference type="Pfam" id="PF14814"/>
    </source>
</evidence>
<comment type="similarity">
    <text evidence="5 22">In the N-terminal section; belongs to the glycosyltransferase 51 family.</text>
</comment>
<dbReference type="AlphaFoldDB" id="A0A5Q2Q8N7"/>
<dbReference type="PANTHER" id="PTHR32282">
    <property type="entry name" value="BINDING PROTEIN TRANSPEPTIDASE, PUTATIVE-RELATED"/>
    <property type="match status" value="1"/>
</dbReference>
<organism evidence="28 29">
    <name type="scientific">Litorivicinus lipolyticus</name>
    <dbReference type="NCBI Taxonomy" id="418701"/>
    <lineage>
        <taxon>Bacteria</taxon>
        <taxon>Pseudomonadati</taxon>
        <taxon>Pseudomonadota</taxon>
        <taxon>Gammaproteobacteria</taxon>
        <taxon>Oceanospirillales</taxon>
        <taxon>Litorivicinaceae</taxon>
        <taxon>Litorivicinus</taxon>
    </lineage>
</organism>